<evidence type="ECO:0000313" key="2">
    <source>
        <dbReference type="EMBL" id="GFO59646.1"/>
    </source>
</evidence>
<keyword evidence="3" id="KW-1185">Reference proteome</keyword>
<feature type="domain" description="BPL/LPL catalytic" evidence="1">
    <location>
        <begin position="35"/>
        <end position="238"/>
    </location>
</feature>
<dbReference type="Gene3D" id="3.30.930.10">
    <property type="entry name" value="Bira Bifunctional Protein, Domain 2"/>
    <property type="match status" value="1"/>
</dbReference>
<dbReference type="AlphaFoldDB" id="A0A6V8MI67"/>
<accession>A0A6V8MI67</accession>
<dbReference type="PANTHER" id="PTHR43679">
    <property type="entry name" value="OCTANOYLTRANSFERASE LIPM-RELATED"/>
    <property type="match status" value="1"/>
</dbReference>
<dbReference type="PANTHER" id="PTHR43679:SF2">
    <property type="entry name" value="OCTANOYL-[GCVH]:PROTEIN N-OCTANOYLTRANSFERASE"/>
    <property type="match status" value="1"/>
</dbReference>
<dbReference type="InterPro" id="IPR050664">
    <property type="entry name" value="Octanoyltrans_LipM/LipL"/>
</dbReference>
<sequence length="269" mass="28857">MSRPAPLWRLIDEGPLDGPANMALDEALLGCFDPKSSLPVLRLYGWEPPALSVGRYQDAAAALDLALCAADGVPVVRRMTGGGIIFHADELTYSLVCAPEQVGDAAGVKEGFRRLCAFLLGTYQKLGLDAAFATDVNPAGAVLGQRTAFCFAGKEDFDVLVRGRKIGGNAQRRLRGAILQHGSIPLKNRVRDGQRYLADPVAGQTDAVSLAELGLMPETGALKVLLIEAFQERLGVVLQPSALTDAERALMAELEQTKYRNSDWNLGKP</sequence>
<dbReference type="GO" id="GO:0016874">
    <property type="term" value="F:ligase activity"/>
    <property type="evidence" value="ECO:0007669"/>
    <property type="project" value="UniProtKB-KW"/>
</dbReference>
<organism evidence="2 3">
    <name type="scientific">Geomonas silvestris</name>
    <dbReference type="NCBI Taxonomy" id="2740184"/>
    <lineage>
        <taxon>Bacteria</taxon>
        <taxon>Pseudomonadati</taxon>
        <taxon>Thermodesulfobacteriota</taxon>
        <taxon>Desulfuromonadia</taxon>
        <taxon>Geobacterales</taxon>
        <taxon>Geobacteraceae</taxon>
        <taxon>Geomonas</taxon>
    </lineage>
</organism>
<proteinExistence type="predicted"/>
<dbReference type="SUPFAM" id="SSF55681">
    <property type="entry name" value="Class II aaRS and biotin synthetases"/>
    <property type="match status" value="1"/>
</dbReference>
<gene>
    <name evidence="2" type="primary">lplA</name>
    <name evidence="2" type="ORF">GMST_19710</name>
</gene>
<reference evidence="3" key="1">
    <citation type="submission" date="2020-06" db="EMBL/GenBank/DDBJ databases">
        <title>Draft genomic sequence of Geomonas sp. Red330.</title>
        <authorList>
            <person name="Itoh H."/>
            <person name="Zhenxing X."/>
            <person name="Ushijima N."/>
            <person name="Masuda Y."/>
            <person name="Shiratori Y."/>
            <person name="Senoo K."/>
        </authorList>
    </citation>
    <scope>NUCLEOTIDE SEQUENCE [LARGE SCALE GENOMIC DNA]</scope>
    <source>
        <strain evidence="3">Red330</strain>
    </source>
</reference>
<keyword evidence="2" id="KW-0436">Ligase</keyword>
<dbReference type="PROSITE" id="PS51733">
    <property type="entry name" value="BPL_LPL_CATALYTIC"/>
    <property type="match status" value="1"/>
</dbReference>
<dbReference type="Proteomes" id="UP000556026">
    <property type="component" value="Unassembled WGS sequence"/>
</dbReference>
<evidence type="ECO:0000259" key="1">
    <source>
        <dbReference type="PROSITE" id="PS51733"/>
    </source>
</evidence>
<name>A0A6V8MI67_9BACT</name>
<dbReference type="EMBL" id="BLXX01000005">
    <property type="protein sequence ID" value="GFO59646.1"/>
    <property type="molecule type" value="Genomic_DNA"/>
</dbReference>
<dbReference type="Pfam" id="PF21948">
    <property type="entry name" value="LplA-B_cat"/>
    <property type="match status" value="1"/>
</dbReference>
<protein>
    <submittedName>
        <fullName evidence="2">Lipoate--protein ligase</fullName>
    </submittedName>
</protein>
<dbReference type="RefSeq" id="WP_183354481.1">
    <property type="nucleotide sequence ID" value="NZ_BLXX01000005.1"/>
</dbReference>
<dbReference type="CDD" id="cd16443">
    <property type="entry name" value="LplA"/>
    <property type="match status" value="1"/>
</dbReference>
<dbReference type="InterPro" id="IPR004143">
    <property type="entry name" value="BPL_LPL_catalytic"/>
</dbReference>
<dbReference type="InterPro" id="IPR045864">
    <property type="entry name" value="aa-tRNA-synth_II/BPL/LPL"/>
</dbReference>
<comment type="caution">
    <text evidence="2">The sequence shown here is derived from an EMBL/GenBank/DDBJ whole genome shotgun (WGS) entry which is preliminary data.</text>
</comment>
<evidence type="ECO:0000313" key="3">
    <source>
        <dbReference type="Proteomes" id="UP000556026"/>
    </source>
</evidence>